<dbReference type="InterPro" id="IPR015943">
    <property type="entry name" value="WD40/YVTN_repeat-like_dom_sf"/>
</dbReference>
<dbReference type="SMART" id="SM00320">
    <property type="entry name" value="WD40"/>
    <property type="match status" value="5"/>
</dbReference>
<gene>
    <name evidence="11" type="ORF">DRE_02876</name>
</gene>
<evidence type="ECO:0000256" key="10">
    <source>
        <dbReference type="SAM" id="MobiDB-lite"/>
    </source>
</evidence>
<dbReference type="FunFam" id="2.130.10.10:FF:000562">
    <property type="entry name" value="DNA damage-binding protein CMR1"/>
    <property type="match status" value="1"/>
</dbReference>
<evidence type="ECO:0000256" key="9">
    <source>
        <dbReference type="RuleBase" id="RU365004"/>
    </source>
</evidence>
<evidence type="ECO:0000313" key="12">
    <source>
        <dbReference type="Proteomes" id="UP000024837"/>
    </source>
</evidence>
<dbReference type="Gene3D" id="2.130.10.10">
    <property type="entry name" value="YVTN repeat-like/Quinoprotein amine dehydrogenase"/>
    <property type="match status" value="1"/>
</dbReference>
<dbReference type="PANTHER" id="PTHR14773:SF0">
    <property type="entry name" value="WD REPEAT-CONTAINING PROTEIN 76"/>
    <property type="match status" value="1"/>
</dbReference>
<dbReference type="GO" id="GO:0006974">
    <property type="term" value="P:DNA damage response"/>
    <property type="evidence" value="ECO:0007669"/>
    <property type="project" value="UniProtKB-KW"/>
</dbReference>
<protein>
    <recommendedName>
        <fullName evidence="3 9">DNA damage-binding protein CMR1</fullName>
    </recommendedName>
</protein>
<dbReference type="GO" id="GO:0005737">
    <property type="term" value="C:cytoplasm"/>
    <property type="evidence" value="ECO:0007669"/>
    <property type="project" value="EnsemblFungi"/>
</dbReference>
<evidence type="ECO:0000256" key="7">
    <source>
        <dbReference type="ARBA" id="ARBA00023125"/>
    </source>
</evidence>
<feature type="compositionally biased region" description="Basic and acidic residues" evidence="10">
    <location>
        <begin position="87"/>
        <end position="105"/>
    </location>
</feature>
<sequence length="521" mass="57887">MDSANEYERRRLENIEKNRKLLQDLELTQAANSFRAAAENKKAAAAASAPKPKSAQKKKPRPPPVKKEAPEPRRTSSRLRGIPAESEAAKRKAEEHDAALQEVEKSKRQRVAGALDLSDIAIPGQEWDRTTNFLSDVKGERYQRTFTEDDVSKTADGDLKALRERLMGLKLHETFEPVDIKIVPERIYCMTFHPIESKQLVFAGDKVGNLGIFDASNPLPNPDYSPDEDDQGLAHIPNISTFKIHARSISTLLVDPNSAESLYSTSYDGSIRKLDLVAHKSDEIFAAEDATEALHSDAAISGLEFFDAHVIYFSTLTGEICRKDLRDKAPAKIWECHEKKIGGFSLNPRNPYLAATASLDRTVKIWDLRKIVGKADAAKPHLVAEHASRLSVSSAVWSSNGKLATTSYDDTVKVFDFSDSKSWKTGHEITEIEPATVIRHNNQTGRWVTILRAQWQQSPVGPQKFCIGNMNRFLDVYSETGEQLAQLGDDLVTAVPAVAQFHPQQDWICGGTASGKVCLWT</sequence>
<dbReference type="PROSITE" id="PS50082">
    <property type="entry name" value="WD_REPEATS_2"/>
    <property type="match status" value="1"/>
</dbReference>
<keyword evidence="12" id="KW-1185">Reference proteome</keyword>
<comment type="function">
    <text evidence="1 9">DNA-binding protein that binds to both single- and double-stranded DNA. Binds preferentially to UV-damaged DNA. May be involved in DNA-metabolic processes.</text>
</comment>
<keyword evidence="7 9" id="KW-0238">DNA-binding</keyword>
<evidence type="ECO:0000256" key="1">
    <source>
        <dbReference type="ARBA" id="ARBA00002653"/>
    </source>
</evidence>
<name>W7HWT2_9PEZI</name>
<dbReference type="AlphaFoldDB" id="W7HWT2"/>
<dbReference type="GO" id="GO:0003677">
    <property type="term" value="F:DNA binding"/>
    <property type="evidence" value="ECO:0007669"/>
    <property type="project" value="UniProtKB-UniRule"/>
</dbReference>
<dbReference type="EMBL" id="KI966407">
    <property type="protein sequence ID" value="EWC47994.1"/>
    <property type="molecule type" value="Genomic_DNA"/>
</dbReference>
<accession>W7HWT2</accession>
<dbReference type="Pfam" id="PF00400">
    <property type="entry name" value="WD40"/>
    <property type="match status" value="2"/>
</dbReference>
<comment type="similarity">
    <text evidence="2 9">Belongs to the WD repeat DDB2/WDR76 family.</text>
</comment>
<dbReference type="InterPro" id="IPR019775">
    <property type="entry name" value="WD40_repeat_CS"/>
</dbReference>
<evidence type="ECO:0000256" key="8">
    <source>
        <dbReference type="PROSITE-ProRule" id="PRU00221"/>
    </source>
</evidence>
<reference evidence="11 12" key="1">
    <citation type="submission" date="2013-05" db="EMBL/GenBank/DDBJ databases">
        <title>Drechslerella stenobrocha genome reveals carnivorous origination and mechanical trapping mechanism of predatory fungi.</title>
        <authorList>
            <person name="Liu X."/>
            <person name="Zhang W."/>
            <person name="Liu K."/>
        </authorList>
    </citation>
    <scope>NUCLEOTIDE SEQUENCE [LARGE SCALE GENOMIC DNA]</scope>
    <source>
        <strain evidence="11 12">248</strain>
    </source>
</reference>
<dbReference type="OrthoDB" id="9890280at2759"/>
<evidence type="ECO:0000256" key="3">
    <source>
        <dbReference type="ARBA" id="ARBA00021132"/>
    </source>
</evidence>
<evidence type="ECO:0000256" key="6">
    <source>
        <dbReference type="ARBA" id="ARBA00022763"/>
    </source>
</evidence>
<dbReference type="GO" id="GO:2000001">
    <property type="term" value="P:regulation of DNA damage checkpoint"/>
    <property type="evidence" value="ECO:0007669"/>
    <property type="project" value="EnsemblFungi"/>
</dbReference>
<feature type="repeat" description="WD" evidence="8">
    <location>
        <begin position="334"/>
        <end position="369"/>
    </location>
</feature>
<organism evidence="11 12">
    <name type="scientific">Drechslerella stenobrocha 248</name>
    <dbReference type="NCBI Taxonomy" id="1043628"/>
    <lineage>
        <taxon>Eukaryota</taxon>
        <taxon>Fungi</taxon>
        <taxon>Dikarya</taxon>
        <taxon>Ascomycota</taxon>
        <taxon>Pezizomycotina</taxon>
        <taxon>Orbiliomycetes</taxon>
        <taxon>Orbiliales</taxon>
        <taxon>Orbiliaceae</taxon>
        <taxon>Drechslerella</taxon>
    </lineage>
</organism>
<evidence type="ECO:0000313" key="11">
    <source>
        <dbReference type="EMBL" id="EWC47994.1"/>
    </source>
</evidence>
<dbReference type="InterPro" id="IPR001680">
    <property type="entry name" value="WD40_rpt"/>
</dbReference>
<dbReference type="PANTHER" id="PTHR14773">
    <property type="entry name" value="WD REPEAT-CONTAINING PROTEIN 76"/>
    <property type="match status" value="1"/>
</dbReference>
<keyword evidence="4 8" id="KW-0853">WD repeat</keyword>
<dbReference type="SUPFAM" id="SSF50978">
    <property type="entry name" value="WD40 repeat-like"/>
    <property type="match status" value="1"/>
</dbReference>
<feature type="compositionally biased region" description="Basic and acidic residues" evidence="10">
    <location>
        <begin position="65"/>
        <end position="74"/>
    </location>
</feature>
<evidence type="ECO:0000256" key="5">
    <source>
        <dbReference type="ARBA" id="ARBA00022737"/>
    </source>
</evidence>
<dbReference type="GO" id="GO:0000785">
    <property type="term" value="C:chromatin"/>
    <property type="evidence" value="ECO:0007669"/>
    <property type="project" value="EnsemblFungi"/>
</dbReference>
<dbReference type="InterPro" id="IPR036322">
    <property type="entry name" value="WD40_repeat_dom_sf"/>
</dbReference>
<dbReference type="Proteomes" id="UP000024837">
    <property type="component" value="Unassembled WGS sequence"/>
</dbReference>
<dbReference type="InterPro" id="IPR050853">
    <property type="entry name" value="WD_repeat_DNA-damage-binding"/>
</dbReference>
<dbReference type="PROSITE" id="PS00678">
    <property type="entry name" value="WD_REPEATS_1"/>
    <property type="match status" value="1"/>
</dbReference>
<keyword evidence="6 9" id="KW-0227">DNA damage</keyword>
<proteinExistence type="inferred from homology"/>
<dbReference type="GO" id="GO:0034399">
    <property type="term" value="C:nuclear periphery"/>
    <property type="evidence" value="ECO:0007669"/>
    <property type="project" value="EnsemblFungi"/>
</dbReference>
<keyword evidence="5" id="KW-0677">Repeat</keyword>
<feature type="compositionally biased region" description="Low complexity" evidence="10">
    <location>
        <begin position="43"/>
        <end position="53"/>
    </location>
</feature>
<feature type="region of interest" description="Disordered" evidence="10">
    <location>
        <begin position="33"/>
        <end position="105"/>
    </location>
</feature>
<evidence type="ECO:0000256" key="2">
    <source>
        <dbReference type="ARBA" id="ARBA00005434"/>
    </source>
</evidence>
<evidence type="ECO:0000256" key="4">
    <source>
        <dbReference type="ARBA" id="ARBA00022574"/>
    </source>
</evidence>
<dbReference type="HOGENOM" id="CLU_017019_1_1_1"/>